<organism evidence="2 3">
    <name type="scientific">Lacibacterium aquatile</name>
    <dbReference type="NCBI Taxonomy" id="1168082"/>
    <lineage>
        <taxon>Bacteria</taxon>
        <taxon>Pseudomonadati</taxon>
        <taxon>Pseudomonadota</taxon>
        <taxon>Alphaproteobacteria</taxon>
        <taxon>Rhodospirillales</taxon>
        <taxon>Rhodospirillaceae</taxon>
    </lineage>
</organism>
<dbReference type="Proteomes" id="UP001597295">
    <property type="component" value="Unassembled WGS sequence"/>
</dbReference>
<name>A0ABW5DV07_9PROT</name>
<evidence type="ECO:0000256" key="1">
    <source>
        <dbReference type="SAM" id="SignalP"/>
    </source>
</evidence>
<dbReference type="EMBL" id="JBHUIP010000013">
    <property type="protein sequence ID" value="MFD2264309.1"/>
    <property type="molecule type" value="Genomic_DNA"/>
</dbReference>
<keyword evidence="1" id="KW-0732">Signal</keyword>
<feature type="chain" id="PRO_5046282758" evidence="1">
    <location>
        <begin position="21"/>
        <end position="277"/>
    </location>
</feature>
<keyword evidence="3" id="KW-1185">Reference proteome</keyword>
<dbReference type="InterPro" id="IPR011042">
    <property type="entry name" value="6-blade_b-propeller_TolB-like"/>
</dbReference>
<gene>
    <name evidence="2" type="ORF">ACFSM5_15505</name>
</gene>
<accession>A0ABW5DV07</accession>
<comment type="caution">
    <text evidence="2">The sequence shown here is derived from an EMBL/GenBank/DDBJ whole genome shotgun (WGS) entry which is preliminary data.</text>
</comment>
<evidence type="ECO:0000313" key="2">
    <source>
        <dbReference type="EMBL" id="MFD2264309.1"/>
    </source>
</evidence>
<dbReference type="Gene3D" id="2.120.10.30">
    <property type="entry name" value="TolB, C-terminal domain"/>
    <property type="match status" value="1"/>
</dbReference>
<protein>
    <submittedName>
        <fullName evidence="2">TolB family protein</fullName>
    </submittedName>
</protein>
<dbReference type="RefSeq" id="WP_379877382.1">
    <property type="nucleotide sequence ID" value="NZ_JBHUIP010000013.1"/>
</dbReference>
<reference evidence="3" key="1">
    <citation type="journal article" date="2019" name="Int. J. Syst. Evol. Microbiol.">
        <title>The Global Catalogue of Microorganisms (GCM) 10K type strain sequencing project: providing services to taxonomists for standard genome sequencing and annotation.</title>
        <authorList>
            <consortium name="The Broad Institute Genomics Platform"/>
            <consortium name="The Broad Institute Genome Sequencing Center for Infectious Disease"/>
            <person name="Wu L."/>
            <person name="Ma J."/>
        </authorList>
    </citation>
    <scope>NUCLEOTIDE SEQUENCE [LARGE SCALE GENOMIC DNA]</scope>
    <source>
        <strain evidence="3">CGMCC 1.19062</strain>
    </source>
</reference>
<evidence type="ECO:0000313" key="3">
    <source>
        <dbReference type="Proteomes" id="UP001597295"/>
    </source>
</evidence>
<feature type="signal peptide" evidence="1">
    <location>
        <begin position="1"/>
        <end position="20"/>
    </location>
</feature>
<dbReference type="SUPFAM" id="SSF82171">
    <property type="entry name" value="DPP6 N-terminal domain-like"/>
    <property type="match status" value="1"/>
</dbReference>
<proteinExistence type="predicted"/>
<sequence>MRIGLIAGAWMALASFSVAAKECVIVPVSFEFDERWECFVDEPEVSEFFERDGRIFVKVEGRDVALTQGPRDNQPILWPDGQGLYFFRDEEGGDEYNTFRQLWSQRLDGSQAQPVGKPDRNSGALAFSRNGKSLYFWSYTNGNHGSVFRVDHETKQVGFFAYATSYYLPINCSGAFEEELIDTILVTVPQYGVFRSGAERRILRSLPRMESCWGTIPSETSPKYVADISHSTRPVACLGLAVRPARARFRINSGMTAFIGARQSRIGRNSWSSTPDA</sequence>